<accession>A0ABM7WLP4</accession>
<evidence type="ECO:0000313" key="2">
    <source>
        <dbReference type="Proteomes" id="UP001320544"/>
    </source>
</evidence>
<gene>
    <name evidence="1" type="ORF">CE91St30_26440</name>
</gene>
<evidence type="ECO:0008006" key="3">
    <source>
        <dbReference type="Google" id="ProtNLM"/>
    </source>
</evidence>
<organism evidence="1 2">
    <name type="scientific">Raoultibacter timonensis</name>
    <dbReference type="NCBI Taxonomy" id="1907662"/>
    <lineage>
        <taxon>Bacteria</taxon>
        <taxon>Bacillati</taxon>
        <taxon>Actinomycetota</taxon>
        <taxon>Coriobacteriia</taxon>
        <taxon>Eggerthellales</taxon>
        <taxon>Eggerthellaceae</taxon>
        <taxon>Raoultibacter</taxon>
    </lineage>
</organism>
<protein>
    <recommendedName>
        <fullName evidence="3">YD repeat-containing protein</fullName>
    </recommendedName>
</protein>
<name>A0ABM7WLP4_9ACTN</name>
<dbReference type="RefSeq" id="WP_244386551.1">
    <property type="nucleotide sequence ID" value="NZ_AP025564.1"/>
</dbReference>
<proteinExistence type="predicted"/>
<evidence type="ECO:0000313" key="1">
    <source>
        <dbReference type="EMBL" id="BDE97311.1"/>
    </source>
</evidence>
<dbReference type="EMBL" id="AP025564">
    <property type="protein sequence ID" value="BDE97311.1"/>
    <property type="molecule type" value="Genomic_DNA"/>
</dbReference>
<dbReference type="Proteomes" id="UP001320544">
    <property type="component" value="Chromosome"/>
</dbReference>
<sequence length="503" mass="54234">MSAGVGSPSLGTEPLPKPGPLLALAVAAFLLCGCLAGCSGEAGSGRSEAGGQGAVFAPSQLDASDGPAGAEEQISYIVGNAGQALPAEDRPSRVMQLGVDAGVGAAAQEALHMQEWTNYLYDESGRLVKTATFGETVLANTVSSYEYDADGRLLSARVQSGDGDVASLDYAYENGRLARAEATTVEKGEASGAAVETYTYNEEFCALTVDQYYANGDLKGAFVAYFDEEHPWEGNPIDYDGGRMVSADVYTAEGEMKQHEEFVYNEDGTPSLKTIQVFPVDGGEESYSERAYSYDENGFETYMTFEQTLADVRQAHRIERTFGADGRMTRKIERSNTGDEVRTYARDERGRVVASKCVSGWAPIAWSPSLTVYQYDLGLTEASPSEEGMEEAAQYESDRLRESYYDLAAVYVAGSYQARSGSMYDGSQPVLELHADGSGTFDGVSGRWEWDDTARALYAYIGGEAPAWYVWGQEAGYPSGQRLGDGAFAEFDRVRDENGVPVD</sequence>
<reference evidence="1 2" key="1">
    <citation type="submission" date="2022-01" db="EMBL/GenBank/DDBJ databases">
        <title>Novel bile acid biosynthetic pathways are enriched in the microbiome of centenarians.</title>
        <authorList>
            <person name="Sato Y."/>
            <person name="Atarashi K."/>
            <person name="Plichta R.D."/>
            <person name="Arai Y."/>
            <person name="Sasajima S."/>
            <person name="Kearney M.S."/>
            <person name="Suda W."/>
            <person name="Takeshita K."/>
            <person name="Sasaki T."/>
            <person name="Okamoto S."/>
            <person name="Skelly N.A."/>
            <person name="Okamura Y."/>
            <person name="Vlamakis H."/>
            <person name="Li Y."/>
            <person name="Tanoue T."/>
            <person name="Takei H."/>
            <person name="Nittono H."/>
            <person name="Narushima S."/>
            <person name="Irie J."/>
            <person name="Itoh H."/>
            <person name="Moriya K."/>
            <person name="Sugiura Y."/>
            <person name="Suematsu M."/>
            <person name="Moritoki N."/>
            <person name="Shibata S."/>
            <person name="Littman R.D."/>
            <person name="Fischbach A.M."/>
            <person name="Uwamino Y."/>
            <person name="Inoue T."/>
            <person name="Honda A."/>
            <person name="Hattori M."/>
            <person name="Murai T."/>
            <person name="Xavier J.R."/>
            <person name="Hirose N."/>
            <person name="Honda K."/>
        </authorList>
    </citation>
    <scope>NUCLEOTIDE SEQUENCE [LARGE SCALE GENOMIC DNA]</scope>
    <source>
        <strain evidence="1 2">CE91-St30</strain>
    </source>
</reference>
<keyword evidence="2" id="KW-1185">Reference proteome</keyword>
<dbReference type="Gene3D" id="2.180.10.10">
    <property type="entry name" value="RHS repeat-associated core"/>
    <property type="match status" value="1"/>
</dbReference>